<dbReference type="CDD" id="cd04693">
    <property type="entry name" value="NUDIX_Hydrolase"/>
    <property type="match status" value="1"/>
</dbReference>
<dbReference type="InterPro" id="IPR000086">
    <property type="entry name" value="NUDIX_hydrolase_dom"/>
</dbReference>
<keyword evidence="1" id="KW-0378">Hydrolase</keyword>
<dbReference type="Proteomes" id="UP001470230">
    <property type="component" value="Unassembled WGS sequence"/>
</dbReference>
<evidence type="ECO:0000313" key="5">
    <source>
        <dbReference type="Proteomes" id="UP001470230"/>
    </source>
</evidence>
<gene>
    <name evidence="4" type="ORF">M9Y10_022839</name>
</gene>
<dbReference type="PANTHER" id="PTHR10885:SF0">
    <property type="entry name" value="ISOPENTENYL-DIPHOSPHATE DELTA-ISOMERASE"/>
    <property type="match status" value="1"/>
</dbReference>
<dbReference type="EMBL" id="JAPFFF010000003">
    <property type="protein sequence ID" value="KAK8894404.1"/>
    <property type="molecule type" value="Genomic_DNA"/>
</dbReference>
<dbReference type="PROSITE" id="PS51462">
    <property type="entry name" value="NUDIX"/>
    <property type="match status" value="1"/>
</dbReference>
<keyword evidence="5" id="KW-1185">Reference proteome</keyword>
<sequence>MSDKSDELWDLYTIDRQRTDKTHRRGDKMNPGEYHLIVHACIFNEKNELLIQQRQPTKKMFPNMWDLSASGCALTGESSNDAIQREVFEELGLNIDFSKMLPYFSICYNDGFDDFYLVRQNGLDISNVKIQKEEVKQVRWANKDDVFKMKEMGIFIPYYFLNNLFFLIGNYSSFDMALSNIEFQLATMKNLESWMSLIEIVRWNFPGLETEEKLENYKQTVIKSINSNHAICATHGHIVVGALIFSTKLNMLCFMAVHPEYRRKKIGTKMIELMLTKLDRKRDIIVETFREGDEKGKAARALYLSLGFVPGELCLFENEYPEQKFVLKATET</sequence>
<dbReference type="Gene3D" id="3.90.79.10">
    <property type="entry name" value="Nucleoside Triphosphate Pyrophosphohydrolase"/>
    <property type="match status" value="1"/>
</dbReference>
<dbReference type="InterPro" id="IPR015797">
    <property type="entry name" value="NUDIX_hydrolase-like_dom_sf"/>
</dbReference>
<dbReference type="InterPro" id="IPR000182">
    <property type="entry name" value="GNAT_dom"/>
</dbReference>
<reference evidence="4 5" key="1">
    <citation type="submission" date="2024-04" db="EMBL/GenBank/DDBJ databases">
        <title>Tritrichomonas musculus Genome.</title>
        <authorList>
            <person name="Alves-Ferreira E."/>
            <person name="Grigg M."/>
            <person name="Lorenzi H."/>
            <person name="Galac M."/>
        </authorList>
    </citation>
    <scope>NUCLEOTIDE SEQUENCE [LARGE SCALE GENOMIC DNA]</scope>
    <source>
        <strain evidence="4 5">EAF2021</strain>
    </source>
</reference>
<dbReference type="Pfam" id="PF00293">
    <property type="entry name" value="NUDIX"/>
    <property type="match status" value="1"/>
</dbReference>
<feature type="domain" description="N-acetyltransferase" evidence="2">
    <location>
        <begin position="181"/>
        <end position="332"/>
    </location>
</feature>
<dbReference type="Gene3D" id="3.40.630.30">
    <property type="match status" value="1"/>
</dbReference>
<evidence type="ECO:0000313" key="4">
    <source>
        <dbReference type="EMBL" id="KAK8894404.1"/>
    </source>
</evidence>
<evidence type="ECO:0000256" key="1">
    <source>
        <dbReference type="ARBA" id="ARBA00022801"/>
    </source>
</evidence>
<evidence type="ECO:0000259" key="3">
    <source>
        <dbReference type="PROSITE" id="PS51462"/>
    </source>
</evidence>
<dbReference type="Pfam" id="PF13508">
    <property type="entry name" value="Acetyltransf_7"/>
    <property type="match status" value="1"/>
</dbReference>
<organism evidence="4 5">
    <name type="scientific">Tritrichomonas musculus</name>
    <dbReference type="NCBI Taxonomy" id="1915356"/>
    <lineage>
        <taxon>Eukaryota</taxon>
        <taxon>Metamonada</taxon>
        <taxon>Parabasalia</taxon>
        <taxon>Tritrichomonadida</taxon>
        <taxon>Tritrichomonadidae</taxon>
        <taxon>Tritrichomonas</taxon>
    </lineage>
</organism>
<dbReference type="PANTHER" id="PTHR10885">
    <property type="entry name" value="ISOPENTENYL-DIPHOSPHATE DELTA-ISOMERASE"/>
    <property type="match status" value="1"/>
</dbReference>
<evidence type="ECO:0000259" key="2">
    <source>
        <dbReference type="PROSITE" id="PS51186"/>
    </source>
</evidence>
<dbReference type="InterPro" id="IPR016181">
    <property type="entry name" value="Acyl_CoA_acyltransferase"/>
</dbReference>
<dbReference type="InterPro" id="IPR020084">
    <property type="entry name" value="NUDIX_hydrolase_CS"/>
</dbReference>
<dbReference type="PROSITE" id="PS00893">
    <property type="entry name" value="NUDIX_BOX"/>
    <property type="match status" value="1"/>
</dbReference>
<comment type="caution">
    <text evidence="4">The sequence shown here is derived from an EMBL/GenBank/DDBJ whole genome shotgun (WGS) entry which is preliminary data.</text>
</comment>
<proteinExistence type="predicted"/>
<name>A0ABR2KTI0_9EUKA</name>
<dbReference type="SUPFAM" id="SSF55729">
    <property type="entry name" value="Acyl-CoA N-acyltransferases (Nat)"/>
    <property type="match status" value="1"/>
</dbReference>
<protein>
    <submittedName>
        <fullName evidence="4">Uncharacterized protein</fullName>
    </submittedName>
</protein>
<feature type="domain" description="Nudix hydrolase" evidence="3">
    <location>
        <begin position="33"/>
        <end position="165"/>
    </location>
</feature>
<accession>A0ABR2KTI0</accession>
<dbReference type="PROSITE" id="PS51186">
    <property type="entry name" value="GNAT"/>
    <property type="match status" value="1"/>
</dbReference>
<dbReference type="SUPFAM" id="SSF55811">
    <property type="entry name" value="Nudix"/>
    <property type="match status" value="1"/>
</dbReference>
<dbReference type="CDD" id="cd04301">
    <property type="entry name" value="NAT_SF"/>
    <property type="match status" value="1"/>
</dbReference>